<reference evidence="7 8" key="1">
    <citation type="journal article" date="2022" name="Pathogens">
        <title>Staphylococcus ratti sp. nov. Isolated from a Lab Rat.</title>
        <authorList>
            <person name="Kovarovic V."/>
            <person name="Sedlacek I."/>
            <person name="Petras P."/>
            <person name="Kralova S."/>
            <person name="Maslanova I."/>
            <person name="Svec P."/>
            <person name="Neumann-Schaal M."/>
            <person name="Botka T."/>
            <person name="Gelbicova T."/>
            <person name="Stankova E."/>
            <person name="Doskar J."/>
            <person name="Pantucek R."/>
        </authorList>
    </citation>
    <scope>NUCLEOTIDE SEQUENCE [LARGE SCALE GENOMIC DNA]</scope>
    <source>
        <strain evidence="7 8">CCM 9025</strain>
    </source>
</reference>
<proteinExistence type="inferred from homology"/>
<keyword evidence="2" id="KW-0732">Signal</keyword>
<dbReference type="Proteomes" id="UP001197626">
    <property type="component" value="Chromosome"/>
</dbReference>
<accession>A0ABY3PCZ4</accession>
<evidence type="ECO:0000259" key="6">
    <source>
        <dbReference type="PROSITE" id="PS51352"/>
    </source>
</evidence>
<protein>
    <submittedName>
        <fullName evidence="7">DsbA family protein</fullName>
    </submittedName>
</protein>
<comment type="similarity">
    <text evidence="1">Belongs to the thioredoxin family. DsbA subfamily.</text>
</comment>
<keyword evidence="5" id="KW-0676">Redox-active center</keyword>
<gene>
    <name evidence="7" type="ORF">LN051_00015</name>
</gene>
<dbReference type="Pfam" id="PF13462">
    <property type="entry name" value="Thioredoxin_4"/>
    <property type="match status" value="1"/>
</dbReference>
<name>A0ABY3PCZ4_9STAP</name>
<dbReference type="PANTHER" id="PTHR13887:SF14">
    <property type="entry name" value="DISULFIDE BOND FORMATION PROTEIN D"/>
    <property type="match status" value="1"/>
</dbReference>
<evidence type="ECO:0000256" key="2">
    <source>
        <dbReference type="ARBA" id="ARBA00022729"/>
    </source>
</evidence>
<dbReference type="SUPFAM" id="SSF52833">
    <property type="entry name" value="Thioredoxin-like"/>
    <property type="match status" value="1"/>
</dbReference>
<organism evidence="7 8">
    <name type="scientific">Staphylococcus ratti</name>
    <dbReference type="NCBI Taxonomy" id="2892440"/>
    <lineage>
        <taxon>Bacteria</taxon>
        <taxon>Bacillati</taxon>
        <taxon>Bacillota</taxon>
        <taxon>Bacilli</taxon>
        <taxon>Bacillales</taxon>
        <taxon>Staphylococcaceae</taxon>
        <taxon>Staphylococcus</taxon>
    </lineage>
</organism>
<evidence type="ECO:0000256" key="3">
    <source>
        <dbReference type="ARBA" id="ARBA00023002"/>
    </source>
</evidence>
<dbReference type="Gene3D" id="3.40.30.10">
    <property type="entry name" value="Glutaredoxin"/>
    <property type="match status" value="1"/>
</dbReference>
<evidence type="ECO:0000256" key="1">
    <source>
        <dbReference type="ARBA" id="ARBA00005791"/>
    </source>
</evidence>
<evidence type="ECO:0000256" key="4">
    <source>
        <dbReference type="ARBA" id="ARBA00023157"/>
    </source>
</evidence>
<dbReference type="RefSeq" id="WP_229292606.1">
    <property type="nucleotide sequence ID" value="NZ_CP086654.1"/>
</dbReference>
<evidence type="ECO:0000313" key="7">
    <source>
        <dbReference type="EMBL" id="UEX90109.1"/>
    </source>
</evidence>
<keyword evidence="4" id="KW-1015">Disulfide bond</keyword>
<dbReference type="InterPro" id="IPR036249">
    <property type="entry name" value="Thioredoxin-like_sf"/>
</dbReference>
<evidence type="ECO:0000256" key="5">
    <source>
        <dbReference type="ARBA" id="ARBA00023284"/>
    </source>
</evidence>
<keyword evidence="8" id="KW-1185">Reference proteome</keyword>
<dbReference type="EMBL" id="CP086654">
    <property type="protein sequence ID" value="UEX90109.1"/>
    <property type="molecule type" value="Genomic_DNA"/>
</dbReference>
<dbReference type="InterPro" id="IPR013766">
    <property type="entry name" value="Thioredoxin_domain"/>
</dbReference>
<dbReference type="PANTHER" id="PTHR13887">
    <property type="entry name" value="GLUTATHIONE S-TRANSFERASE KAPPA"/>
    <property type="match status" value="1"/>
</dbReference>
<dbReference type="InterPro" id="IPR012336">
    <property type="entry name" value="Thioredoxin-like_fold"/>
</dbReference>
<feature type="domain" description="Thioredoxin" evidence="6">
    <location>
        <begin position="34"/>
        <end position="229"/>
    </location>
</feature>
<keyword evidence="3" id="KW-0560">Oxidoreductase</keyword>
<evidence type="ECO:0000313" key="8">
    <source>
        <dbReference type="Proteomes" id="UP001197626"/>
    </source>
</evidence>
<sequence>MKSKSSMLLIIAVSLLVLTLFGIVAMFNSNDNAPKDIKNVEAFKKDTATQPTQGKTTSKVTLIEFGDYTCPYCGDFERNIKPQLKRDYIDSGKVEFRYVNVLIHETSMRGSRAALAVHNIAPKAYWDFHHFLYQHQPKSKKDTSEKPWLNDQLIKEGLDKVKITDAQKQAIIRAYQAPSDASLDRAKANHQLAKKYQLQQVPTLYVNGKHVENITDYEEIKKIIDDEIEKSK</sequence>
<dbReference type="PROSITE" id="PS51352">
    <property type="entry name" value="THIOREDOXIN_2"/>
    <property type="match status" value="1"/>
</dbReference>